<dbReference type="Proteomes" id="UP000000768">
    <property type="component" value="Chromosome 9"/>
</dbReference>
<accession>C5YZD8</accession>
<dbReference type="STRING" id="4558.C5YZD8"/>
<dbReference type="KEGG" id="sbi:8072563"/>
<dbReference type="eggNOG" id="ENOG502S3VB">
    <property type="taxonomic scope" value="Eukaryota"/>
</dbReference>
<dbReference type="InterPro" id="IPR011676">
    <property type="entry name" value="DUF1618"/>
</dbReference>
<protein>
    <recommendedName>
        <fullName evidence="1">DUF1618 domain-containing protein</fullName>
    </recommendedName>
</protein>
<dbReference type="PANTHER" id="PTHR33086:SF98">
    <property type="entry name" value="OS05G0468200 PROTEIN"/>
    <property type="match status" value="1"/>
</dbReference>
<dbReference type="PANTHER" id="PTHR33086">
    <property type="entry name" value="OS05G0468200 PROTEIN-RELATED"/>
    <property type="match status" value="1"/>
</dbReference>
<organism evidence="2 3">
    <name type="scientific">Sorghum bicolor</name>
    <name type="common">Sorghum</name>
    <name type="synonym">Sorghum vulgare</name>
    <dbReference type="NCBI Taxonomy" id="4558"/>
    <lineage>
        <taxon>Eukaryota</taxon>
        <taxon>Viridiplantae</taxon>
        <taxon>Streptophyta</taxon>
        <taxon>Embryophyta</taxon>
        <taxon>Tracheophyta</taxon>
        <taxon>Spermatophyta</taxon>
        <taxon>Magnoliopsida</taxon>
        <taxon>Liliopsida</taxon>
        <taxon>Poales</taxon>
        <taxon>Poaceae</taxon>
        <taxon>PACMAD clade</taxon>
        <taxon>Panicoideae</taxon>
        <taxon>Andropogonodae</taxon>
        <taxon>Andropogoneae</taxon>
        <taxon>Sorghinae</taxon>
        <taxon>Sorghum</taxon>
    </lineage>
</organism>
<dbReference type="HOGENOM" id="CLU_038425_0_0_1"/>
<dbReference type="AlphaFoldDB" id="C5YZD8"/>
<dbReference type="OMA" id="EGRAWWK"/>
<evidence type="ECO:0000313" key="2">
    <source>
        <dbReference type="EMBL" id="EES18366.1"/>
    </source>
</evidence>
<feature type="domain" description="DUF1618" evidence="1">
    <location>
        <begin position="248"/>
        <end position="365"/>
    </location>
</feature>
<dbReference type="EMBL" id="CM000768">
    <property type="protein sequence ID" value="EES18366.1"/>
    <property type="molecule type" value="Genomic_DNA"/>
</dbReference>
<dbReference type="OrthoDB" id="655503at2759"/>
<keyword evidence="3" id="KW-1185">Reference proteome</keyword>
<dbReference type="Gramene" id="EES18366">
    <property type="protein sequence ID" value="EES18366"/>
    <property type="gene ID" value="SORBI_3009G168300"/>
</dbReference>
<sequence>MRLPLRGALVAGVCSRLRRGLSTAASRPQWAIIESTGLVNSTSRRATLQLAEPPRFSELLVPGHHINPLPRINSDPESVGILASMVCATSGDGLLLLEFRDGPATPAFAAKVRAAKVRAARENQGGSGTFTVRGDRDDIDPDITRFVCNPLSGEMFRLPDIDGTKKVHAHHAKGILTQSVRGHGPPDRYAVVELSVEGEGGKGTFVMRRFFSETRVWDKLVGLPSPLPRPRRIDMDLEVVAFAGRLWWVDLTWGAVSADPFSDRPELRFVELPRASVRPVPGPGKNEIPVQGMHRRMGVSEGKLRYVEVSQNEPFVLSSYALDDDGDGWTLEHQAALSPLLADAGTQEGTPLIGVIDPLNAHAVYVIYGNRALGIDIDKKKVLASSLMTDVPESPVEVACFSASLKACVLPPWLGTARIPSAGTLSSNKGKLTLSEILVRVDKDKKK</sequence>
<proteinExistence type="predicted"/>
<dbReference type="FunCoup" id="C5YZD8">
    <property type="interactions" value="3"/>
</dbReference>
<evidence type="ECO:0000313" key="3">
    <source>
        <dbReference type="Proteomes" id="UP000000768"/>
    </source>
</evidence>
<dbReference type="Pfam" id="PF07762">
    <property type="entry name" value="DUF1618"/>
    <property type="match status" value="1"/>
</dbReference>
<reference evidence="2 3" key="1">
    <citation type="journal article" date="2009" name="Nature">
        <title>The Sorghum bicolor genome and the diversification of grasses.</title>
        <authorList>
            <person name="Paterson A.H."/>
            <person name="Bowers J.E."/>
            <person name="Bruggmann R."/>
            <person name="Dubchak I."/>
            <person name="Grimwood J."/>
            <person name="Gundlach H."/>
            <person name="Haberer G."/>
            <person name="Hellsten U."/>
            <person name="Mitros T."/>
            <person name="Poliakov A."/>
            <person name="Schmutz J."/>
            <person name="Spannagl M."/>
            <person name="Tang H."/>
            <person name="Wang X."/>
            <person name="Wicker T."/>
            <person name="Bharti A.K."/>
            <person name="Chapman J."/>
            <person name="Feltus F.A."/>
            <person name="Gowik U."/>
            <person name="Grigoriev I.V."/>
            <person name="Lyons E."/>
            <person name="Maher C.A."/>
            <person name="Martis M."/>
            <person name="Narechania A."/>
            <person name="Otillar R.P."/>
            <person name="Penning B.W."/>
            <person name="Salamov A.A."/>
            <person name="Wang Y."/>
            <person name="Zhang L."/>
            <person name="Carpita N.C."/>
            <person name="Freeling M."/>
            <person name="Gingle A.R."/>
            <person name="Hash C.T."/>
            <person name="Keller B."/>
            <person name="Klein P."/>
            <person name="Kresovich S."/>
            <person name="McCann M.C."/>
            <person name="Ming R."/>
            <person name="Peterson D.G."/>
            <person name="Mehboob-ur-Rahman"/>
            <person name="Ware D."/>
            <person name="Westhoff P."/>
            <person name="Mayer K.F."/>
            <person name="Messing J."/>
            <person name="Rokhsar D.S."/>
        </authorList>
    </citation>
    <scope>NUCLEOTIDE SEQUENCE [LARGE SCALE GENOMIC DNA]</scope>
    <source>
        <strain evidence="3">cv. BTx623</strain>
    </source>
</reference>
<dbReference type="InParanoid" id="C5YZD8"/>
<name>C5YZD8_SORBI</name>
<reference evidence="3" key="2">
    <citation type="journal article" date="2018" name="Plant J.">
        <title>The Sorghum bicolor reference genome: improved assembly, gene annotations, a transcriptome atlas, and signatures of genome organization.</title>
        <authorList>
            <person name="McCormick R.F."/>
            <person name="Truong S.K."/>
            <person name="Sreedasyam A."/>
            <person name="Jenkins J."/>
            <person name="Shu S."/>
            <person name="Sims D."/>
            <person name="Kennedy M."/>
            <person name="Amirebrahimi M."/>
            <person name="Weers B.D."/>
            <person name="McKinley B."/>
            <person name="Mattison A."/>
            <person name="Morishige D.T."/>
            <person name="Grimwood J."/>
            <person name="Schmutz J."/>
            <person name="Mullet J.E."/>
        </authorList>
    </citation>
    <scope>NUCLEOTIDE SEQUENCE [LARGE SCALE GENOMIC DNA]</scope>
    <source>
        <strain evidence="3">cv. BTx623</strain>
    </source>
</reference>
<gene>
    <name evidence="2" type="ORF">SORBI_3009G168300</name>
</gene>
<evidence type="ECO:0000259" key="1">
    <source>
        <dbReference type="Pfam" id="PF07762"/>
    </source>
</evidence>